<accession>A0A0G0ZG63</accession>
<protein>
    <submittedName>
        <fullName evidence="1">Uncharacterized protein</fullName>
    </submittedName>
</protein>
<evidence type="ECO:0000313" key="1">
    <source>
        <dbReference type="EMBL" id="KKS47735.1"/>
    </source>
</evidence>
<reference evidence="1 2" key="1">
    <citation type="journal article" date="2015" name="Nature">
        <title>rRNA introns, odd ribosomes, and small enigmatic genomes across a large radiation of phyla.</title>
        <authorList>
            <person name="Brown C.T."/>
            <person name="Hug L.A."/>
            <person name="Thomas B.C."/>
            <person name="Sharon I."/>
            <person name="Castelle C.J."/>
            <person name="Singh A."/>
            <person name="Wilkins M.J."/>
            <person name="Williams K.H."/>
            <person name="Banfield J.F."/>
        </authorList>
    </citation>
    <scope>NUCLEOTIDE SEQUENCE [LARGE SCALE GENOMIC DNA]</scope>
</reference>
<dbReference type="AlphaFoldDB" id="A0A0G0ZG63"/>
<dbReference type="STRING" id="1618756.UV12_C0005G0010"/>
<comment type="caution">
    <text evidence="1">The sequence shown here is derived from an EMBL/GenBank/DDBJ whole genome shotgun (WGS) entry which is preliminary data.</text>
</comment>
<proteinExistence type="predicted"/>
<gene>
    <name evidence="1" type="ORF">UV12_C0005G0010</name>
</gene>
<dbReference type="Proteomes" id="UP000034704">
    <property type="component" value="Unassembled WGS sequence"/>
</dbReference>
<name>A0A0G0ZG63_9BACT</name>
<dbReference type="EMBL" id="LCDG01000005">
    <property type="protein sequence ID" value="KKS47735.1"/>
    <property type="molecule type" value="Genomic_DNA"/>
</dbReference>
<evidence type="ECO:0000313" key="2">
    <source>
        <dbReference type="Proteomes" id="UP000034704"/>
    </source>
</evidence>
<sequence length="145" mass="16197">MKEKKRVVIGGVDYSDVGEKTPDGFTIVKPKMVWLNIRSLFDLLAERQARMRRQLVDPNHKELRNLCDECLKIGDKVAVEIVARKETTTNGFSYKIVCSCGGVKKLYTVADSFVEQFKPQPVVGKNAPFAKAPTMRMPAFASSAT</sequence>
<organism evidence="1 2">
    <name type="scientific">Candidatus Nomurabacteria bacterium GW2011_GWC2_42_20</name>
    <dbReference type="NCBI Taxonomy" id="1618756"/>
    <lineage>
        <taxon>Bacteria</taxon>
        <taxon>Candidatus Nomuraibacteriota</taxon>
    </lineage>
</organism>